<evidence type="ECO:0000313" key="1">
    <source>
        <dbReference type="EMBL" id="GES94115.1"/>
    </source>
</evidence>
<dbReference type="Proteomes" id="UP000615446">
    <property type="component" value="Unassembled WGS sequence"/>
</dbReference>
<accession>A0A8H3QVH9</accession>
<protein>
    <submittedName>
        <fullName evidence="1">Uncharacterized protein</fullName>
    </submittedName>
</protein>
<organism evidence="1 2">
    <name type="scientific">Rhizophagus clarus</name>
    <dbReference type="NCBI Taxonomy" id="94130"/>
    <lineage>
        <taxon>Eukaryota</taxon>
        <taxon>Fungi</taxon>
        <taxon>Fungi incertae sedis</taxon>
        <taxon>Mucoromycota</taxon>
        <taxon>Glomeromycotina</taxon>
        <taxon>Glomeromycetes</taxon>
        <taxon>Glomerales</taxon>
        <taxon>Glomeraceae</taxon>
        <taxon>Rhizophagus</taxon>
    </lineage>
</organism>
<comment type="caution">
    <text evidence="1">The sequence shown here is derived from an EMBL/GenBank/DDBJ whole genome shotgun (WGS) entry which is preliminary data.</text>
</comment>
<sequence>MCDRIHIPVLVRESFVEKGLFISYIHEAHDIAQQILTHFSVRLEGHSDRVNHPPIRRIIKSMDLLR</sequence>
<dbReference type="OrthoDB" id="2439067at2759"/>
<reference evidence="1" key="1">
    <citation type="submission" date="2019-10" db="EMBL/GenBank/DDBJ databases">
        <title>Conservation and host-specific expression of non-tandemly repeated heterogenous ribosome RNA gene in arbuscular mycorrhizal fungi.</title>
        <authorList>
            <person name="Maeda T."/>
            <person name="Kobayashi Y."/>
            <person name="Nakagawa T."/>
            <person name="Ezawa T."/>
            <person name="Yamaguchi K."/>
            <person name="Bino T."/>
            <person name="Nishimoto Y."/>
            <person name="Shigenobu S."/>
            <person name="Kawaguchi M."/>
        </authorList>
    </citation>
    <scope>NUCLEOTIDE SEQUENCE</scope>
    <source>
        <strain evidence="1">HR1</strain>
    </source>
</reference>
<dbReference type="AlphaFoldDB" id="A0A8H3QVH9"/>
<evidence type="ECO:0000313" key="2">
    <source>
        <dbReference type="Proteomes" id="UP000615446"/>
    </source>
</evidence>
<gene>
    <name evidence="1" type="ORF">RCL2_002085400</name>
</gene>
<name>A0A8H3QVH9_9GLOM</name>
<dbReference type="EMBL" id="BLAL01000229">
    <property type="protein sequence ID" value="GES94115.1"/>
    <property type="molecule type" value="Genomic_DNA"/>
</dbReference>
<proteinExistence type="predicted"/>